<gene>
    <name evidence="1" type="ORF">CK203_031260</name>
</gene>
<proteinExistence type="predicted"/>
<organism evidence="1 2">
    <name type="scientific">Vitis vinifera</name>
    <name type="common">Grape</name>
    <dbReference type="NCBI Taxonomy" id="29760"/>
    <lineage>
        <taxon>Eukaryota</taxon>
        <taxon>Viridiplantae</taxon>
        <taxon>Streptophyta</taxon>
        <taxon>Embryophyta</taxon>
        <taxon>Tracheophyta</taxon>
        <taxon>Spermatophyta</taxon>
        <taxon>Magnoliopsida</taxon>
        <taxon>eudicotyledons</taxon>
        <taxon>Gunneridae</taxon>
        <taxon>Pentapetalae</taxon>
        <taxon>rosids</taxon>
        <taxon>Vitales</taxon>
        <taxon>Vitaceae</taxon>
        <taxon>Viteae</taxon>
        <taxon>Vitis</taxon>
    </lineage>
</organism>
<dbReference type="Proteomes" id="UP000288805">
    <property type="component" value="Unassembled WGS sequence"/>
</dbReference>
<evidence type="ECO:0000313" key="2">
    <source>
        <dbReference type="Proteomes" id="UP000288805"/>
    </source>
</evidence>
<accession>A0A438IXC0</accession>
<comment type="caution">
    <text evidence="1">The sequence shown here is derived from an EMBL/GenBank/DDBJ whole genome shotgun (WGS) entry which is preliminary data.</text>
</comment>
<dbReference type="AlphaFoldDB" id="A0A438IXC0"/>
<reference evidence="1 2" key="1">
    <citation type="journal article" date="2018" name="PLoS Genet.">
        <title>Population sequencing reveals clonal diversity and ancestral inbreeding in the grapevine cultivar Chardonnay.</title>
        <authorList>
            <person name="Roach M.J."/>
            <person name="Johnson D.L."/>
            <person name="Bohlmann J."/>
            <person name="van Vuuren H.J."/>
            <person name="Jones S.J."/>
            <person name="Pretorius I.S."/>
            <person name="Schmidt S.A."/>
            <person name="Borneman A.R."/>
        </authorList>
    </citation>
    <scope>NUCLEOTIDE SEQUENCE [LARGE SCALE GENOMIC DNA]</scope>
    <source>
        <strain evidence="2">cv. Chardonnay</strain>
        <tissue evidence="1">Leaf</tissue>
    </source>
</reference>
<evidence type="ECO:0000313" key="1">
    <source>
        <dbReference type="EMBL" id="RVX01349.1"/>
    </source>
</evidence>
<protein>
    <submittedName>
        <fullName evidence="1">Uncharacterized protein</fullName>
    </submittedName>
</protein>
<name>A0A438IXC0_VITVI</name>
<dbReference type="EMBL" id="QGNW01000076">
    <property type="protein sequence ID" value="RVX01349.1"/>
    <property type="molecule type" value="Genomic_DNA"/>
</dbReference>
<sequence length="38" mass="3893">MLSPTKATISVPAGDNFALATHGVDGVHEDARGDTRNA</sequence>